<evidence type="ECO:0000313" key="9">
    <source>
        <dbReference type="EMBL" id="SHM52467.1"/>
    </source>
</evidence>
<dbReference type="InterPro" id="IPR037523">
    <property type="entry name" value="VOC_core"/>
</dbReference>
<keyword evidence="3" id="KW-0479">Metal-binding</keyword>
<sequence length="334" mass="37792">MENVRYELLPEIAKLGHVALETTDLEKSLWFFEEVVGLEKTTVEDGVHYLRAWGDFDHHTLSIKEGPEARVDHIAWKAKRREDIGNFMVLLREAGVEVEEVKAGTETGQGDAIRFQLPSGHNFEIYFDMEKPAVADPKRRSVLKNQPYKAWRKGISPRRIDHVNIGTNTDPTAIIEFLQEKLGFKLREYLKTPDDKVGAAWMSVTNLVHDIAVMGRPDIESAHEIHHLSYWSDNAQDILRAADILADHGIPFVGPGKHGISQAMYIYVVDPGSGVRLELFSNGYLIFEPDWEPIEWKAEEMAVGFTFWGEQSGMRPEDLTTISAGEPLKSAKKV</sequence>
<comment type="subunit">
    <text evidence="2">Homotetramer.</text>
</comment>
<dbReference type="Pfam" id="PF22247">
    <property type="entry name" value="Diox-like_N"/>
    <property type="match status" value="1"/>
</dbReference>
<organism evidence="9 10">
    <name type="scientific">Lacicoccus alkaliphilus DSM 16010</name>
    <dbReference type="NCBI Taxonomy" id="1123231"/>
    <lineage>
        <taxon>Bacteria</taxon>
        <taxon>Bacillati</taxon>
        <taxon>Bacillota</taxon>
        <taxon>Bacilli</taxon>
        <taxon>Bacillales</taxon>
        <taxon>Salinicoccaceae</taxon>
        <taxon>Lacicoccus</taxon>
    </lineage>
</organism>
<protein>
    <submittedName>
        <fullName evidence="9">Catechol 2,3-dioxygenase</fullName>
    </submittedName>
</protein>
<dbReference type="STRING" id="1123231.SAMN02745189_02303"/>
<reference evidence="9 10" key="1">
    <citation type="submission" date="2016-11" db="EMBL/GenBank/DDBJ databases">
        <authorList>
            <person name="Jaros S."/>
            <person name="Januszkiewicz K."/>
            <person name="Wedrychowicz H."/>
        </authorList>
    </citation>
    <scope>NUCLEOTIDE SEQUENCE [LARGE SCALE GENOMIC DNA]</scope>
    <source>
        <strain evidence="9 10">DSM 16010</strain>
    </source>
</reference>
<name>A0A1M7JIZ6_9BACL</name>
<feature type="domain" description="VOC" evidence="8">
    <location>
        <begin position="14"/>
        <end position="128"/>
    </location>
</feature>
<keyword evidence="7" id="KW-0560">Oxidoreductase</keyword>
<keyword evidence="5" id="KW-0058">Aromatic hydrocarbons catabolism</keyword>
<dbReference type="InterPro" id="IPR004360">
    <property type="entry name" value="Glyas_Fos-R_dOase_dom"/>
</dbReference>
<dbReference type="RefSeq" id="WP_072710722.1">
    <property type="nucleotide sequence ID" value="NZ_FRCF01000013.1"/>
</dbReference>
<dbReference type="PANTHER" id="PTHR36113:SF6">
    <property type="entry name" value="FOSFOMYCIN RESISTANCE PROTEIN FOSX"/>
    <property type="match status" value="1"/>
</dbReference>
<accession>A0A1M7JIZ6</accession>
<evidence type="ECO:0000256" key="3">
    <source>
        <dbReference type="ARBA" id="ARBA00022723"/>
    </source>
</evidence>
<feature type="domain" description="VOC" evidence="8">
    <location>
        <begin position="159"/>
        <end position="282"/>
    </location>
</feature>
<dbReference type="Pfam" id="PF00903">
    <property type="entry name" value="Glyoxalase"/>
    <property type="match status" value="1"/>
</dbReference>
<dbReference type="GO" id="GO:0046872">
    <property type="term" value="F:metal ion binding"/>
    <property type="evidence" value="ECO:0007669"/>
    <property type="project" value="UniProtKB-KW"/>
</dbReference>
<dbReference type="EMBL" id="FRCF01000013">
    <property type="protein sequence ID" value="SHM52467.1"/>
    <property type="molecule type" value="Genomic_DNA"/>
</dbReference>
<comment type="similarity">
    <text evidence="1">Belongs to the extradiol ring-cleavage dioxygenase family.</text>
</comment>
<proteinExistence type="inferred from homology"/>
<dbReference type="GO" id="GO:0051213">
    <property type="term" value="F:dioxygenase activity"/>
    <property type="evidence" value="ECO:0007669"/>
    <property type="project" value="UniProtKB-KW"/>
</dbReference>
<dbReference type="OrthoDB" id="317332at2"/>
<evidence type="ECO:0000256" key="2">
    <source>
        <dbReference type="ARBA" id="ARBA00011881"/>
    </source>
</evidence>
<evidence type="ECO:0000256" key="7">
    <source>
        <dbReference type="ARBA" id="ARBA00023002"/>
    </source>
</evidence>
<keyword evidence="4" id="KW-0677">Repeat</keyword>
<evidence type="ECO:0000259" key="8">
    <source>
        <dbReference type="PROSITE" id="PS51819"/>
    </source>
</evidence>
<dbReference type="Gene3D" id="3.10.180.10">
    <property type="entry name" value="2,3-Dihydroxybiphenyl 1,2-Dioxygenase, domain 1"/>
    <property type="match status" value="2"/>
</dbReference>
<dbReference type="AlphaFoldDB" id="A0A1M7JIZ6"/>
<evidence type="ECO:0000256" key="4">
    <source>
        <dbReference type="ARBA" id="ARBA00022737"/>
    </source>
</evidence>
<gene>
    <name evidence="9" type="ORF">SAMN02745189_02303</name>
</gene>
<dbReference type="InterPro" id="IPR054560">
    <property type="entry name" value="XylE-like_N"/>
</dbReference>
<evidence type="ECO:0000256" key="1">
    <source>
        <dbReference type="ARBA" id="ARBA00008784"/>
    </source>
</evidence>
<dbReference type="InterPro" id="IPR051332">
    <property type="entry name" value="Fosfomycin_Res_Enzymes"/>
</dbReference>
<evidence type="ECO:0000313" key="10">
    <source>
        <dbReference type="Proteomes" id="UP000184206"/>
    </source>
</evidence>
<dbReference type="PANTHER" id="PTHR36113">
    <property type="entry name" value="LYASE, PUTATIVE-RELATED-RELATED"/>
    <property type="match status" value="1"/>
</dbReference>
<keyword evidence="10" id="KW-1185">Reference proteome</keyword>
<dbReference type="InterPro" id="IPR029068">
    <property type="entry name" value="Glyas_Bleomycin-R_OHBP_Dase"/>
</dbReference>
<keyword evidence="6 9" id="KW-0223">Dioxygenase</keyword>
<evidence type="ECO:0000256" key="5">
    <source>
        <dbReference type="ARBA" id="ARBA00022797"/>
    </source>
</evidence>
<dbReference type="Proteomes" id="UP000184206">
    <property type="component" value="Unassembled WGS sequence"/>
</dbReference>
<dbReference type="PROSITE" id="PS51819">
    <property type="entry name" value="VOC"/>
    <property type="match status" value="2"/>
</dbReference>
<dbReference type="SUPFAM" id="SSF54593">
    <property type="entry name" value="Glyoxalase/Bleomycin resistance protein/Dihydroxybiphenyl dioxygenase"/>
    <property type="match status" value="1"/>
</dbReference>
<evidence type="ECO:0000256" key="6">
    <source>
        <dbReference type="ARBA" id="ARBA00022964"/>
    </source>
</evidence>